<evidence type="ECO:0008006" key="3">
    <source>
        <dbReference type="Google" id="ProtNLM"/>
    </source>
</evidence>
<feature type="non-terminal residue" evidence="1">
    <location>
        <position position="1"/>
    </location>
</feature>
<evidence type="ECO:0000313" key="1">
    <source>
        <dbReference type="EMBL" id="OGL88834.1"/>
    </source>
</evidence>
<protein>
    <recommendedName>
        <fullName evidence="3">Haloacid dehalogenase</fullName>
    </recommendedName>
</protein>
<sequence>SLCTGRPTLWVQRIAEELGITDSLHVADGGGRVIDGKGKVLWERLISASVVQEMAAEAHRRDFTITAQINGEDVSPWIPPLTADSIPLLTHILFRSFSRQDAESFMEWMAARSLPVYMVLSHYRDHEGPMEWLADVTAQGANKQHALLHLAEREGLNLKKFMAIGDGYNDFPLLMACGFKVAMGNAPAELKAIADHVAPSVDEDGVAEAIEHFVLKSQIPISNDQ</sequence>
<dbReference type="EMBL" id="MGER01000009">
    <property type="protein sequence ID" value="OGL88834.1"/>
    <property type="molecule type" value="Genomic_DNA"/>
</dbReference>
<dbReference type="Pfam" id="PF08282">
    <property type="entry name" value="Hydrolase_3"/>
    <property type="match status" value="1"/>
</dbReference>
<dbReference type="PANTHER" id="PTHR10000:SF8">
    <property type="entry name" value="HAD SUPERFAMILY HYDROLASE-LIKE, TYPE 3"/>
    <property type="match status" value="1"/>
</dbReference>
<dbReference type="Proteomes" id="UP000178264">
    <property type="component" value="Unassembled WGS sequence"/>
</dbReference>
<reference evidence="1 2" key="1">
    <citation type="journal article" date="2016" name="Nat. Commun.">
        <title>Thousands of microbial genomes shed light on interconnected biogeochemical processes in an aquifer system.</title>
        <authorList>
            <person name="Anantharaman K."/>
            <person name="Brown C.T."/>
            <person name="Hug L.A."/>
            <person name="Sharon I."/>
            <person name="Castelle C.J."/>
            <person name="Probst A.J."/>
            <person name="Thomas B.C."/>
            <person name="Singh A."/>
            <person name="Wilkins M.J."/>
            <person name="Karaoz U."/>
            <person name="Brodie E.L."/>
            <person name="Williams K.H."/>
            <person name="Hubbard S.S."/>
            <person name="Banfield J.F."/>
        </authorList>
    </citation>
    <scope>NUCLEOTIDE SEQUENCE [LARGE SCALE GENOMIC DNA]</scope>
</reference>
<dbReference type="SUPFAM" id="SSF56784">
    <property type="entry name" value="HAD-like"/>
    <property type="match status" value="1"/>
</dbReference>
<comment type="caution">
    <text evidence="1">The sequence shown here is derived from an EMBL/GenBank/DDBJ whole genome shotgun (WGS) entry which is preliminary data.</text>
</comment>
<organism evidence="1 2">
    <name type="scientific">Candidatus Uhrbacteria bacterium RIFCSPLOWO2_02_FULL_49_11</name>
    <dbReference type="NCBI Taxonomy" id="1802409"/>
    <lineage>
        <taxon>Bacteria</taxon>
        <taxon>Candidatus Uhriibacteriota</taxon>
    </lineage>
</organism>
<gene>
    <name evidence="1" type="ORF">A3I42_01140</name>
</gene>
<dbReference type="PANTHER" id="PTHR10000">
    <property type="entry name" value="PHOSPHOSERINE PHOSPHATASE"/>
    <property type="match status" value="1"/>
</dbReference>
<dbReference type="Gene3D" id="3.40.50.1000">
    <property type="entry name" value="HAD superfamily/HAD-like"/>
    <property type="match status" value="2"/>
</dbReference>
<dbReference type="InterPro" id="IPR036412">
    <property type="entry name" value="HAD-like_sf"/>
</dbReference>
<proteinExistence type="predicted"/>
<dbReference type="AlphaFoldDB" id="A0A1F7VFN8"/>
<dbReference type="GO" id="GO:0000287">
    <property type="term" value="F:magnesium ion binding"/>
    <property type="evidence" value="ECO:0007669"/>
    <property type="project" value="TreeGrafter"/>
</dbReference>
<dbReference type="GO" id="GO:0005829">
    <property type="term" value="C:cytosol"/>
    <property type="evidence" value="ECO:0007669"/>
    <property type="project" value="TreeGrafter"/>
</dbReference>
<accession>A0A1F7VFN8</accession>
<name>A0A1F7VFN8_9BACT</name>
<evidence type="ECO:0000313" key="2">
    <source>
        <dbReference type="Proteomes" id="UP000178264"/>
    </source>
</evidence>
<dbReference type="InterPro" id="IPR023214">
    <property type="entry name" value="HAD_sf"/>
</dbReference>
<dbReference type="GO" id="GO:0016791">
    <property type="term" value="F:phosphatase activity"/>
    <property type="evidence" value="ECO:0007669"/>
    <property type="project" value="TreeGrafter"/>
</dbReference>